<proteinExistence type="predicted"/>
<name>A0ABU9Y6Z5_9SPHN</name>
<protein>
    <submittedName>
        <fullName evidence="1">Uncharacterized protein</fullName>
    </submittedName>
</protein>
<gene>
    <name evidence="1" type="ORF">ABC974_18075</name>
</gene>
<dbReference type="RefSeq" id="WP_343892543.1">
    <property type="nucleotide sequence ID" value="NZ_BAAAEH010000060.1"/>
</dbReference>
<reference evidence="1 2" key="1">
    <citation type="submission" date="2024-05" db="EMBL/GenBank/DDBJ databases">
        <authorList>
            <person name="Liu Q."/>
            <person name="Xin Y.-H."/>
        </authorList>
    </citation>
    <scope>NUCLEOTIDE SEQUENCE [LARGE SCALE GENOMIC DNA]</scope>
    <source>
        <strain evidence="1 2">CGMCC 1.10181</strain>
    </source>
</reference>
<dbReference type="EMBL" id="JBDIME010000018">
    <property type="protein sequence ID" value="MEN2791548.1"/>
    <property type="molecule type" value="Genomic_DNA"/>
</dbReference>
<accession>A0ABU9Y6Z5</accession>
<dbReference type="Proteomes" id="UP001419910">
    <property type="component" value="Unassembled WGS sequence"/>
</dbReference>
<organism evidence="1 2">
    <name type="scientific">Sphingomonas oligophenolica</name>
    <dbReference type="NCBI Taxonomy" id="301154"/>
    <lineage>
        <taxon>Bacteria</taxon>
        <taxon>Pseudomonadati</taxon>
        <taxon>Pseudomonadota</taxon>
        <taxon>Alphaproteobacteria</taxon>
        <taxon>Sphingomonadales</taxon>
        <taxon>Sphingomonadaceae</taxon>
        <taxon>Sphingomonas</taxon>
    </lineage>
</organism>
<evidence type="ECO:0000313" key="2">
    <source>
        <dbReference type="Proteomes" id="UP001419910"/>
    </source>
</evidence>
<evidence type="ECO:0000313" key="1">
    <source>
        <dbReference type="EMBL" id="MEN2791548.1"/>
    </source>
</evidence>
<sequence>MRFAQTGWVALAFLLSAGATICYLVVWPRATFLECWNGYAEIPLEEQGPQWGDLKGCRETSVAEAKKGNVKGAELAAFLYSGTDDTKNVAFFTVERSN</sequence>
<keyword evidence="2" id="KW-1185">Reference proteome</keyword>
<comment type="caution">
    <text evidence="1">The sequence shown here is derived from an EMBL/GenBank/DDBJ whole genome shotgun (WGS) entry which is preliminary data.</text>
</comment>